<keyword evidence="2" id="KW-1185">Reference proteome</keyword>
<sequence length="473" mass="54010">MVGEKSGTLESSEATPLLHTAAPIVSAQECLQHQHLLRCFVNLKQTVSRKQGLFRTEHVHDINAEPDPRTRQTIVEERRWSIYVSRAIHRFSVWWACLPILRTPGFLSGQGTENPYWTTDRTPPLDILMVLHALTLHSKAFGEDCLRHHKMALWMEGFPLQLVSQCIDRGSFTYTCSESAKVHFEETTKLAWDNLADPDDVAIECFRCRQQTRVPWTTRRQKGLADDKFNQQCQFCQFILRRDGLLVQRLRRDLHLLLEEDTPLPGTCRIVDGDGTVAFNNTANELLKQSLGKLLLEETRPSNLFPDMTEIVEASRQAVGEQSLPMLHDVFEHYQYTVNSSCDLHAAVMRVTRVASAMQNVDWSEDDLYGPLLGTRYVRFLREQSKGFRDSAVDSRNDGIAALVLVWSTHQLGTRSYCAFSRRASNGMLVDWEAAHDSAACDLCHTLHPPSFARRFIRGLMSVSVWKEFLSSY</sequence>
<dbReference type="Proteomes" id="UP000452235">
    <property type="component" value="Unassembled WGS sequence"/>
</dbReference>
<dbReference type="AlphaFoldDB" id="A0A5M3YR98"/>
<proteinExistence type="predicted"/>
<protein>
    <submittedName>
        <fullName evidence="1">Uncharacterized protein</fullName>
    </submittedName>
</protein>
<evidence type="ECO:0000313" key="1">
    <source>
        <dbReference type="EMBL" id="GFF14237.1"/>
    </source>
</evidence>
<dbReference type="EMBL" id="BLJY01000003">
    <property type="protein sequence ID" value="GFF14237.1"/>
    <property type="molecule type" value="Genomic_DNA"/>
</dbReference>
<dbReference type="OrthoDB" id="2684236at2759"/>
<name>A0A5M3YR98_ASPTE</name>
<evidence type="ECO:0000313" key="2">
    <source>
        <dbReference type="Proteomes" id="UP000452235"/>
    </source>
</evidence>
<comment type="caution">
    <text evidence="1">The sequence shown here is derived from an EMBL/GenBank/DDBJ whole genome shotgun (WGS) entry which is preliminary data.</text>
</comment>
<reference evidence="1 2" key="1">
    <citation type="submission" date="2020-01" db="EMBL/GenBank/DDBJ databases">
        <title>Aspergillus terreus IFO 6365 whole genome shotgun sequence.</title>
        <authorList>
            <person name="Kanamasa S."/>
            <person name="Takahashi H."/>
        </authorList>
    </citation>
    <scope>NUCLEOTIDE SEQUENCE [LARGE SCALE GENOMIC DNA]</scope>
    <source>
        <strain evidence="1 2">IFO 6365</strain>
    </source>
</reference>
<gene>
    <name evidence="1" type="ORF">ATEIFO6365_0003030300</name>
</gene>
<dbReference type="VEuPathDB" id="FungiDB:ATEG_00309"/>
<accession>A0A5M3YR98</accession>
<organism evidence="1 2">
    <name type="scientific">Aspergillus terreus</name>
    <dbReference type="NCBI Taxonomy" id="33178"/>
    <lineage>
        <taxon>Eukaryota</taxon>
        <taxon>Fungi</taxon>
        <taxon>Dikarya</taxon>
        <taxon>Ascomycota</taxon>
        <taxon>Pezizomycotina</taxon>
        <taxon>Eurotiomycetes</taxon>
        <taxon>Eurotiomycetidae</taxon>
        <taxon>Eurotiales</taxon>
        <taxon>Aspergillaceae</taxon>
        <taxon>Aspergillus</taxon>
        <taxon>Aspergillus subgen. Circumdati</taxon>
    </lineage>
</organism>